<dbReference type="InterPro" id="IPR001314">
    <property type="entry name" value="Peptidase_S1A"/>
</dbReference>
<dbReference type="InterPro" id="IPR043504">
    <property type="entry name" value="Peptidase_S1_PA_chymotrypsin"/>
</dbReference>
<dbReference type="PROSITE" id="PS00134">
    <property type="entry name" value="TRYPSIN_HIS"/>
    <property type="match status" value="1"/>
</dbReference>
<dbReference type="PROSITE" id="PS00135">
    <property type="entry name" value="TRYPSIN_SER"/>
    <property type="match status" value="1"/>
</dbReference>
<keyword evidence="3" id="KW-0645">Protease</keyword>
<dbReference type="PANTHER" id="PTHR24276">
    <property type="entry name" value="POLYSERASE-RELATED"/>
    <property type="match status" value="1"/>
</dbReference>
<dbReference type="OrthoDB" id="6380398at2759"/>
<keyword evidence="3" id="KW-0378">Hydrolase</keyword>
<protein>
    <submittedName>
        <fullName evidence="6">Chymotrypsinogen B</fullName>
    </submittedName>
</protein>
<dbReference type="PANTHER" id="PTHR24276:SF98">
    <property type="entry name" value="FI18310P1-RELATED"/>
    <property type="match status" value="1"/>
</dbReference>
<organism evidence="6 7">
    <name type="scientific">Zancudomyces culisetae</name>
    <name type="common">Gut fungus</name>
    <name type="synonym">Smittium culisetae</name>
    <dbReference type="NCBI Taxonomy" id="1213189"/>
    <lineage>
        <taxon>Eukaryota</taxon>
        <taxon>Fungi</taxon>
        <taxon>Fungi incertae sedis</taxon>
        <taxon>Zoopagomycota</taxon>
        <taxon>Kickxellomycotina</taxon>
        <taxon>Harpellomycetes</taxon>
        <taxon>Harpellales</taxon>
        <taxon>Legeriomycetaceae</taxon>
        <taxon>Zancudomyces</taxon>
    </lineage>
</organism>
<dbReference type="InterPro" id="IPR001254">
    <property type="entry name" value="Trypsin_dom"/>
</dbReference>
<proteinExistence type="inferred from homology"/>
<accession>A0A1R1PD46</accession>
<feature type="signal peptide" evidence="4">
    <location>
        <begin position="1"/>
        <end position="19"/>
    </location>
</feature>
<name>A0A1R1PD46_ZANCU</name>
<dbReference type="AlphaFoldDB" id="A0A1R1PD46"/>
<gene>
    <name evidence="6" type="ORF">AX774_g7716</name>
</gene>
<dbReference type="PRINTS" id="PR00722">
    <property type="entry name" value="CHYMOTRYPSIN"/>
</dbReference>
<keyword evidence="4" id="KW-0732">Signal</keyword>
<comment type="caution">
    <text evidence="6">The sequence shown here is derived from an EMBL/GenBank/DDBJ whole genome shotgun (WGS) entry which is preliminary data.</text>
</comment>
<evidence type="ECO:0000256" key="1">
    <source>
        <dbReference type="ARBA" id="ARBA00007664"/>
    </source>
</evidence>
<dbReference type="GO" id="GO:0006508">
    <property type="term" value="P:proteolysis"/>
    <property type="evidence" value="ECO:0007669"/>
    <property type="project" value="UniProtKB-KW"/>
</dbReference>
<dbReference type="EMBL" id="LSSK01001742">
    <property type="protein sequence ID" value="OMH78887.1"/>
    <property type="molecule type" value="Genomic_DNA"/>
</dbReference>
<dbReference type="PROSITE" id="PS50240">
    <property type="entry name" value="TRYPSIN_DOM"/>
    <property type="match status" value="1"/>
</dbReference>
<feature type="chain" id="PRO_5012300172" evidence="4">
    <location>
        <begin position="20"/>
        <end position="308"/>
    </location>
</feature>
<feature type="domain" description="Peptidase S1" evidence="5">
    <location>
        <begin position="50"/>
        <end position="293"/>
    </location>
</feature>
<dbReference type="GO" id="GO:0004252">
    <property type="term" value="F:serine-type endopeptidase activity"/>
    <property type="evidence" value="ECO:0007669"/>
    <property type="project" value="InterPro"/>
</dbReference>
<evidence type="ECO:0000313" key="7">
    <source>
        <dbReference type="Proteomes" id="UP000188320"/>
    </source>
</evidence>
<evidence type="ECO:0000313" key="6">
    <source>
        <dbReference type="EMBL" id="OMH78887.1"/>
    </source>
</evidence>
<dbReference type="CDD" id="cd00190">
    <property type="entry name" value="Tryp_SPc"/>
    <property type="match status" value="1"/>
</dbReference>
<keyword evidence="7" id="KW-1185">Reference proteome</keyword>
<dbReference type="InterPro" id="IPR018114">
    <property type="entry name" value="TRYPSIN_HIS"/>
</dbReference>
<evidence type="ECO:0000256" key="2">
    <source>
        <dbReference type="ARBA" id="ARBA00023157"/>
    </source>
</evidence>
<dbReference type="InterPro" id="IPR009003">
    <property type="entry name" value="Peptidase_S1_PA"/>
</dbReference>
<dbReference type="Gene3D" id="2.40.10.10">
    <property type="entry name" value="Trypsin-like serine proteases"/>
    <property type="match status" value="1"/>
</dbReference>
<evidence type="ECO:0000256" key="3">
    <source>
        <dbReference type="RuleBase" id="RU363034"/>
    </source>
</evidence>
<sequence>MKILHIISFAITTLELVVANVSFEIPKLRLFNSTNQKQNSDDDQAIVPNIINGVQPDSGEFGFAAQVFYKYQGQYQFVCGGALISDSYVVTAGHCVIINGVLSAPSDMMVIVGSSILRNPNAPGASYYSVVKVNPGDYASNRAHDVALLKLATPVPSSVATPVKVYPYRMDPGMQAQVAGWGVYNMNIPMPSMNLLKTTVDISSSSNCTLYNGNWKSNFGPLLCQENYNGNDSCQGDSGGPLVMTINGIQALVGITSKGGNKDPYATNLCGYNTIAYYSRTAFFLRFIADELGVKMRDLAVPMDMLTD</sequence>
<dbReference type="Pfam" id="PF00089">
    <property type="entry name" value="Trypsin"/>
    <property type="match status" value="1"/>
</dbReference>
<evidence type="ECO:0000259" key="5">
    <source>
        <dbReference type="PROSITE" id="PS50240"/>
    </source>
</evidence>
<keyword evidence="2" id="KW-1015">Disulfide bond</keyword>
<dbReference type="InterPro" id="IPR050430">
    <property type="entry name" value="Peptidase_S1"/>
</dbReference>
<dbReference type="InterPro" id="IPR033116">
    <property type="entry name" value="TRYPSIN_SER"/>
</dbReference>
<keyword evidence="3" id="KW-0720">Serine protease</keyword>
<dbReference type="SUPFAM" id="SSF50494">
    <property type="entry name" value="Trypsin-like serine proteases"/>
    <property type="match status" value="1"/>
</dbReference>
<dbReference type="SMART" id="SM00020">
    <property type="entry name" value="Tryp_SPc"/>
    <property type="match status" value="1"/>
</dbReference>
<comment type="similarity">
    <text evidence="1">Belongs to the peptidase S1 family.</text>
</comment>
<reference evidence="7" key="1">
    <citation type="submission" date="2017-01" db="EMBL/GenBank/DDBJ databases">
        <authorList>
            <person name="Wang Y."/>
            <person name="White M."/>
            <person name="Kvist S."/>
            <person name="Moncalvo J.-M."/>
        </authorList>
    </citation>
    <scope>NUCLEOTIDE SEQUENCE [LARGE SCALE GENOMIC DNA]</scope>
    <source>
        <strain evidence="7">COL-18-3</strain>
    </source>
</reference>
<dbReference type="Proteomes" id="UP000188320">
    <property type="component" value="Unassembled WGS sequence"/>
</dbReference>
<evidence type="ECO:0000256" key="4">
    <source>
        <dbReference type="SAM" id="SignalP"/>
    </source>
</evidence>